<evidence type="ECO:0000256" key="11">
    <source>
        <dbReference type="SAM" id="Phobius"/>
    </source>
</evidence>
<evidence type="ECO:0000256" key="1">
    <source>
        <dbReference type="ARBA" id="ARBA00004651"/>
    </source>
</evidence>
<evidence type="ECO:0000256" key="8">
    <source>
        <dbReference type="ARBA" id="ARBA00023136"/>
    </source>
</evidence>
<protein>
    <recommendedName>
        <fullName evidence="12">G-protein coupled receptors family 1 profile domain-containing protein</fullName>
    </recommendedName>
</protein>
<keyword evidence="14" id="KW-1185">Reference proteome</keyword>
<keyword evidence="9" id="KW-0675">Receptor</keyword>
<dbReference type="Gene3D" id="1.20.1070.10">
    <property type="entry name" value="Rhodopsin 7-helix transmembrane proteins"/>
    <property type="match status" value="1"/>
</dbReference>
<feature type="transmembrane region" description="Helical" evidence="11">
    <location>
        <begin position="23"/>
        <end position="47"/>
    </location>
</feature>
<keyword evidence="6 11" id="KW-1133">Transmembrane helix</keyword>
<comment type="subcellular location">
    <subcellularLocation>
        <location evidence="1">Cell membrane</location>
        <topology evidence="1">Multi-pass membrane protein</topology>
    </subcellularLocation>
</comment>
<evidence type="ECO:0000256" key="6">
    <source>
        <dbReference type="ARBA" id="ARBA00022989"/>
    </source>
</evidence>
<dbReference type="PROSITE" id="PS50262">
    <property type="entry name" value="G_PROTEIN_RECEP_F1_2"/>
    <property type="match status" value="1"/>
</dbReference>
<dbReference type="PANTHER" id="PTHR26454:SF78">
    <property type="entry name" value="OLFACTORY RECEPTOR"/>
    <property type="match status" value="1"/>
</dbReference>
<reference evidence="13 14" key="1">
    <citation type="submission" date="2019-06" db="EMBL/GenBank/DDBJ databases">
        <title>Discovery of a novel chromosome fission-fusion reversal in muntjac.</title>
        <authorList>
            <person name="Mudd A.B."/>
            <person name="Bredeson J.V."/>
            <person name="Baum R."/>
            <person name="Hockemeyer D."/>
            <person name="Rokhsar D.S."/>
        </authorList>
    </citation>
    <scope>NUCLEOTIDE SEQUENCE [LARGE SCALE GENOMIC DNA]</scope>
    <source>
        <strain evidence="13">UCam_UCB_Mr</strain>
        <tissue evidence="13">Fibroblast cell line</tissue>
    </source>
</reference>
<feature type="transmembrane region" description="Helical" evidence="11">
    <location>
        <begin position="163"/>
        <end position="182"/>
    </location>
</feature>
<keyword evidence="3" id="KW-0716">Sensory transduction</keyword>
<sequence>MLSVIGNLAILILTLVDSHLKTVMYFFCQIFSFLKISFTSACIPRFLYSISSGDRTITYNACVCQLFFTDLFGITEFFLLAAMSYSHYVATCKPLHYMTIMNHRVCKRLIFCCWMTTVLIMIPPFSLKPSLEFCDSNVLDRFFCDAKPVLKITCSDTQFMEKMVIICSALILIMTLVFIPLCPAMEKGIFLLFFPHDCVSITYGSCIFIYIKNSAKDEMEINKGVSILMTSISPMLNPFTYTP</sequence>
<keyword evidence="5" id="KW-0552">Olfaction</keyword>
<comment type="caution">
    <text evidence="13">The sequence shown here is derived from an EMBL/GenBank/DDBJ whole genome shotgun (WGS) entry which is preliminary data.</text>
</comment>
<dbReference type="GO" id="GO:0004984">
    <property type="term" value="F:olfactory receptor activity"/>
    <property type="evidence" value="ECO:0007669"/>
    <property type="project" value="InterPro"/>
</dbReference>
<dbReference type="GO" id="GO:0005886">
    <property type="term" value="C:plasma membrane"/>
    <property type="evidence" value="ECO:0007669"/>
    <property type="project" value="UniProtKB-SubCell"/>
</dbReference>
<dbReference type="Pfam" id="PF13853">
    <property type="entry name" value="7tm_4"/>
    <property type="match status" value="1"/>
</dbReference>
<dbReference type="AlphaFoldDB" id="A0A5N3Y139"/>
<evidence type="ECO:0000256" key="4">
    <source>
        <dbReference type="ARBA" id="ARBA00022692"/>
    </source>
</evidence>
<keyword evidence="8 11" id="KW-0472">Membrane</keyword>
<evidence type="ECO:0000256" key="2">
    <source>
        <dbReference type="ARBA" id="ARBA00022475"/>
    </source>
</evidence>
<keyword evidence="7" id="KW-0297">G-protein coupled receptor</keyword>
<evidence type="ECO:0000256" key="10">
    <source>
        <dbReference type="ARBA" id="ARBA00023224"/>
    </source>
</evidence>
<feature type="transmembrane region" description="Helical" evidence="11">
    <location>
        <begin position="109"/>
        <end position="127"/>
    </location>
</feature>
<gene>
    <name evidence="13" type="ORF">FD755_010194</name>
</gene>
<dbReference type="Proteomes" id="UP000326062">
    <property type="component" value="Chromosome 4"/>
</dbReference>
<evidence type="ECO:0000256" key="7">
    <source>
        <dbReference type="ARBA" id="ARBA00023040"/>
    </source>
</evidence>
<keyword evidence="10" id="KW-0807">Transducer</keyword>
<evidence type="ECO:0000256" key="5">
    <source>
        <dbReference type="ARBA" id="ARBA00022725"/>
    </source>
</evidence>
<dbReference type="InterPro" id="IPR047132">
    <property type="entry name" value="Olfact_rcpt_6C-like"/>
</dbReference>
<dbReference type="GO" id="GO:0004930">
    <property type="term" value="F:G protein-coupled receptor activity"/>
    <property type="evidence" value="ECO:0007669"/>
    <property type="project" value="UniProtKB-KW"/>
</dbReference>
<evidence type="ECO:0000256" key="3">
    <source>
        <dbReference type="ARBA" id="ARBA00022606"/>
    </source>
</evidence>
<dbReference type="PANTHER" id="PTHR26454">
    <property type="entry name" value="OLFACTORY RECEPTOR"/>
    <property type="match status" value="1"/>
</dbReference>
<dbReference type="EMBL" id="VCEB01000004">
    <property type="protein sequence ID" value="KAB0378616.1"/>
    <property type="molecule type" value="Genomic_DNA"/>
</dbReference>
<feature type="domain" description="G-protein coupled receptors family 1 profile" evidence="12">
    <location>
        <begin position="6"/>
        <end position="243"/>
    </location>
</feature>
<name>A0A5N3Y139_MUNRE</name>
<keyword evidence="2" id="KW-1003">Cell membrane</keyword>
<dbReference type="FunFam" id="1.20.1070.10:FF:000013">
    <property type="entry name" value="Olfactory receptor"/>
    <property type="match status" value="1"/>
</dbReference>
<dbReference type="InterPro" id="IPR017452">
    <property type="entry name" value="GPCR_Rhodpsn_7TM"/>
</dbReference>
<dbReference type="PRINTS" id="PR00245">
    <property type="entry name" value="OLFACTORYR"/>
</dbReference>
<accession>A0A5N3Y139</accession>
<evidence type="ECO:0000256" key="9">
    <source>
        <dbReference type="ARBA" id="ARBA00023170"/>
    </source>
</evidence>
<evidence type="ECO:0000313" key="14">
    <source>
        <dbReference type="Proteomes" id="UP000326062"/>
    </source>
</evidence>
<organism evidence="13 14">
    <name type="scientific">Muntiacus reevesi</name>
    <name type="common">Reeves' muntjac</name>
    <name type="synonym">Cervus reevesi</name>
    <dbReference type="NCBI Taxonomy" id="9886"/>
    <lineage>
        <taxon>Eukaryota</taxon>
        <taxon>Metazoa</taxon>
        <taxon>Chordata</taxon>
        <taxon>Craniata</taxon>
        <taxon>Vertebrata</taxon>
        <taxon>Euteleostomi</taxon>
        <taxon>Mammalia</taxon>
        <taxon>Eutheria</taxon>
        <taxon>Laurasiatheria</taxon>
        <taxon>Artiodactyla</taxon>
        <taxon>Ruminantia</taxon>
        <taxon>Pecora</taxon>
        <taxon>Cervidae</taxon>
        <taxon>Muntiacinae</taxon>
        <taxon>Muntiacus</taxon>
    </lineage>
</organism>
<evidence type="ECO:0000313" key="13">
    <source>
        <dbReference type="EMBL" id="KAB0378616.1"/>
    </source>
</evidence>
<evidence type="ECO:0000259" key="12">
    <source>
        <dbReference type="PROSITE" id="PS50262"/>
    </source>
</evidence>
<dbReference type="SUPFAM" id="SSF81321">
    <property type="entry name" value="Family A G protein-coupled receptor-like"/>
    <property type="match status" value="1"/>
</dbReference>
<feature type="transmembrane region" description="Helical" evidence="11">
    <location>
        <begin position="67"/>
        <end position="88"/>
    </location>
</feature>
<dbReference type="InterPro" id="IPR000725">
    <property type="entry name" value="Olfact_rcpt"/>
</dbReference>
<feature type="transmembrane region" description="Helical" evidence="11">
    <location>
        <begin position="189"/>
        <end position="211"/>
    </location>
</feature>
<proteinExistence type="predicted"/>
<keyword evidence="4 11" id="KW-0812">Transmembrane</keyword>